<feature type="compositionally biased region" description="Polar residues" evidence="7">
    <location>
        <begin position="1"/>
        <end position="10"/>
    </location>
</feature>
<accession>A0ABD5Z6P9</accession>
<dbReference type="Pfam" id="PF00355">
    <property type="entry name" value="Rieske"/>
    <property type="match status" value="1"/>
</dbReference>
<evidence type="ECO:0000256" key="4">
    <source>
        <dbReference type="ARBA" id="ARBA00023014"/>
    </source>
</evidence>
<dbReference type="InterPro" id="IPR017941">
    <property type="entry name" value="Rieske_2Fe-2S"/>
</dbReference>
<organism evidence="9 10">
    <name type="scientific">Halospeciosus flavus</name>
    <dbReference type="NCBI Taxonomy" id="3032283"/>
    <lineage>
        <taxon>Archaea</taxon>
        <taxon>Methanobacteriati</taxon>
        <taxon>Methanobacteriota</taxon>
        <taxon>Stenosarchaea group</taxon>
        <taxon>Halobacteria</taxon>
        <taxon>Halobacteriales</taxon>
        <taxon>Halobacteriaceae</taxon>
        <taxon>Halospeciosus</taxon>
    </lineage>
</organism>
<feature type="domain" description="Rieske" evidence="8">
    <location>
        <begin position="122"/>
        <end position="207"/>
    </location>
</feature>
<evidence type="ECO:0000256" key="2">
    <source>
        <dbReference type="ARBA" id="ARBA00022723"/>
    </source>
</evidence>
<dbReference type="GO" id="GO:0051537">
    <property type="term" value="F:2 iron, 2 sulfur cluster binding"/>
    <property type="evidence" value="ECO:0007669"/>
    <property type="project" value="UniProtKB-KW"/>
</dbReference>
<dbReference type="InterPro" id="IPR005805">
    <property type="entry name" value="Rieske_Fe-S_prot_C"/>
</dbReference>
<proteinExistence type="predicted"/>
<name>A0ABD5Z6P9_9EURY</name>
<sequence length="220" mass="22725">MSSTNENSEAVEQPSEESDDGPADDTLVETRRNAAKFFAAIGGAAAVGSFAVTGLTGLWKAGGVEGGEQLTYKNIYVKGTRLVDQDGNPVKVGRLEKGSGEKLSVYPEAEGGGALKKKLATTLLVRYSEDAYKKPTNLDSTVQGYAAYSGVCTHAGCIVSGREGQNLSCPCHGSLFDPLQGAKVVGGPASKPLPQLPIGTTEDGQLLVATGHFEAPLGPP</sequence>
<gene>
    <name evidence="9" type="ORF">ACFQJ9_16135</name>
</gene>
<feature type="region of interest" description="Disordered" evidence="7">
    <location>
        <begin position="1"/>
        <end position="26"/>
    </location>
</feature>
<dbReference type="RefSeq" id="WP_279527680.1">
    <property type="nucleotide sequence ID" value="NZ_CP122312.1"/>
</dbReference>
<dbReference type="PROSITE" id="PS51296">
    <property type="entry name" value="RIESKE"/>
    <property type="match status" value="1"/>
</dbReference>
<protein>
    <submittedName>
        <fullName evidence="9">Ubiquinol-cytochrome c reductase iron-sulfur subunit</fullName>
    </submittedName>
</protein>
<evidence type="ECO:0000256" key="1">
    <source>
        <dbReference type="ARBA" id="ARBA00022714"/>
    </source>
</evidence>
<evidence type="ECO:0000313" key="10">
    <source>
        <dbReference type="Proteomes" id="UP001596447"/>
    </source>
</evidence>
<dbReference type="AlphaFoldDB" id="A0ABD5Z6P9"/>
<feature type="compositionally biased region" description="Acidic residues" evidence="7">
    <location>
        <begin position="14"/>
        <end position="26"/>
    </location>
</feature>
<dbReference type="InterPro" id="IPR014349">
    <property type="entry name" value="Rieske_Fe-S_prot"/>
</dbReference>
<reference evidence="9 10" key="1">
    <citation type="journal article" date="2019" name="Int. J. Syst. Evol. Microbiol.">
        <title>The Global Catalogue of Microorganisms (GCM) 10K type strain sequencing project: providing services to taxonomists for standard genome sequencing and annotation.</title>
        <authorList>
            <consortium name="The Broad Institute Genomics Platform"/>
            <consortium name="The Broad Institute Genome Sequencing Center for Infectious Disease"/>
            <person name="Wu L."/>
            <person name="Ma J."/>
        </authorList>
    </citation>
    <scope>NUCLEOTIDE SEQUENCE [LARGE SCALE GENOMIC DNA]</scope>
    <source>
        <strain evidence="9 10">XZGYJ-43</strain>
    </source>
</reference>
<dbReference type="InterPro" id="IPR036922">
    <property type="entry name" value="Rieske_2Fe-2S_sf"/>
</dbReference>
<dbReference type="Gene3D" id="2.102.10.10">
    <property type="entry name" value="Rieske [2Fe-2S] iron-sulphur domain"/>
    <property type="match status" value="1"/>
</dbReference>
<comment type="cofactor">
    <cofactor evidence="6">
        <name>[2Fe-2S] cluster</name>
        <dbReference type="ChEBI" id="CHEBI:190135"/>
    </cofactor>
</comment>
<dbReference type="PANTHER" id="PTHR10134">
    <property type="entry name" value="CYTOCHROME B-C1 COMPLEX SUBUNIT RIESKE, MITOCHONDRIAL"/>
    <property type="match status" value="1"/>
</dbReference>
<dbReference type="EMBL" id="JBHTAR010000011">
    <property type="protein sequence ID" value="MFC7200917.1"/>
    <property type="molecule type" value="Genomic_DNA"/>
</dbReference>
<evidence type="ECO:0000259" key="8">
    <source>
        <dbReference type="PROSITE" id="PS51296"/>
    </source>
</evidence>
<evidence type="ECO:0000313" key="9">
    <source>
        <dbReference type="EMBL" id="MFC7200917.1"/>
    </source>
</evidence>
<keyword evidence="1" id="KW-0001">2Fe-2S</keyword>
<keyword evidence="10" id="KW-1185">Reference proteome</keyword>
<evidence type="ECO:0000256" key="3">
    <source>
        <dbReference type="ARBA" id="ARBA00023004"/>
    </source>
</evidence>
<keyword evidence="3" id="KW-0408">Iron</keyword>
<dbReference type="CDD" id="cd03467">
    <property type="entry name" value="Rieske"/>
    <property type="match status" value="1"/>
</dbReference>
<keyword evidence="5" id="KW-1015">Disulfide bond</keyword>
<dbReference type="Proteomes" id="UP001596447">
    <property type="component" value="Unassembled WGS sequence"/>
</dbReference>
<dbReference type="PRINTS" id="PR00162">
    <property type="entry name" value="RIESKE"/>
</dbReference>
<dbReference type="GO" id="GO:0046872">
    <property type="term" value="F:metal ion binding"/>
    <property type="evidence" value="ECO:0007669"/>
    <property type="project" value="UniProtKB-KW"/>
</dbReference>
<evidence type="ECO:0000256" key="6">
    <source>
        <dbReference type="ARBA" id="ARBA00034078"/>
    </source>
</evidence>
<comment type="caution">
    <text evidence="9">The sequence shown here is derived from an EMBL/GenBank/DDBJ whole genome shotgun (WGS) entry which is preliminary data.</text>
</comment>
<keyword evidence="4" id="KW-0411">Iron-sulfur</keyword>
<evidence type="ECO:0000256" key="7">
    <source>
        <dbReference type="SAM" id="MobiDB-lite"/>
    </source>
</evidence>
<evidence type="ECO:0000256" key="5">
    <source>
        <dbReference type="ARBA" id="ARBA00023157"/>
    </source>
</evidence>
<keyword evidence="2" id="KW-0479">Metal-binding</keyword>
<dbReference type="SUPFAM" id="SSF50022">
    <property type="entry name" value="ISP domain"/>
    <property type="match status" value="1"/>
</dbReference>